<protein>
    <submittedName>
        <fullName evidence="1">Uncharacterized protein</fullName>
    </submittedName>
</protein>
<evidence type="ECO:0000313" key="2">
    <source>
        <dbReference type="Proteomes" id="UP000309997"/>
    </source>
</evidence>
<sequence>MDINEKLMNATNLQGSGKETLESFCKKAATSFLNEYSLITRFGKVTLDPPSFWPGSTADEYTKIPRHARLQNMACSSGMKSTSLFRYTEGLSEVFIAREQICLKRLGISNTQCCRTPSYKSEVKRKRSSVRLVELPKLASIKGEKKGLCVYFLSTEIPVYTLLLALGVRSDSRDASIMTIFVMLMRNVSIF</sequence>
<proteinExistence type="predicted"/>
<keyword evidence="2" id="KW-1185">Reference proteome</keyword>
<gene>
    <name evidence="1" type="ORF">D5086_031481</name>
</gene>
<organism evidence="1 2">
    <name type="scientific">Populus alba</name>
    <name type="common">White poplar</name>
    <dbReference type="NCBI Taxonomy" id="43335"/>
    <lineage>
        <taxon>Eukaryota</taxon>
        <taxon>Viridiplantae</taxon>
        <taxon>Streptophyta</taxon>
        <taxon>Embryophyta</taxon>
        <taxon>Tracheophyta</taxon>
        <taxon>Spermatophyta</taxon>
        <taxon>Magnoliopsida</taxon>
        <taxon>eudicotyledons</taxon>
        <taxon>Gunneridae</taxon>
        <taxon>Pentapetalae</taxon>
        <taxon>rosids</taxon>
        <taxon>fabids</taxon>
        <taxon>Malpighiales</taxon>
        <taxon>Salicaceae</taxon>
        <taxon>Saliceae</taxon>
        <taxon>Populus</taxon>
    </lineage>
</organism>
<reference evidence="1 2" key="1">
    <citation type="journal article" date="2024" name="Plant Biotechnol. J.">
        <title>Genome and CRISPR/Cas9 system of a widespread forest tree (Populus alba) in the world.</title>
        <authorList>
            <person name="Liu Y.J."/>
            <person name="Jiang P.F."/>
            <person name="Han X.M."/>
            <person name="Li X.Y."/>
            <person name="Wang H.M."/>
            <person name="Wang Y.J."/>
            <person name="Wang X.X."/>
            <person name="Zeng Q.Y."/>
        </authorList>
    </citation>
    <scope>NUCLEOTIDE SEQUENCE [LARGE SCALE GENOMIC DNA]</scope>
    <source>
        <strain evidence="2">cv. PAL-ZL1</strain>
    </source>
</reference>
<name>A0ACC4AIS9_POPAL</name>
<evidence type="ECO:0000313" key="1">
    <source>
        <dbReference type="EMBL" id="KAL3566066.1"/>
    </source>
</evidence>
<accession>A0ACC4AIS9</accession>
<comment type="caution">
    <text evidence="1">The sequence shown here is derived from an EMBL/GenBank/DDBJ whole genome shotgun (WGS) entry which is preliminary data.</text>
</comment>
<dbReference type="EMBL" id="RCHU02000018">
    <property type="protein sequence ID" value="KAL3566066.1"/>
    <property type="molecule type" value="Genomic_DNA"/>
</dbReference>
<dbReference type="Proteomes" id="UP000309997">
    <property type="component" value="Unassembled WGS sequence"/>
</dbReference>